<dbReference type="InterPro" id="IPR007110">
    <property type="entry name" value="Ig-like_dom"/>
</dbReference>
<accession>A0A5J5CCS0</accession>
<dbReference type="InterPro" id="IPR013783">
    <property type="entry name" value="Ig-like_fold"/>
</dbReference>
<feature type="domain" description="Ig-like" evidence="1">
    <location>
        <begin position="33"/>
        <end position="116"/>
    </location>
</feature>
<evidence type="ECO:0000313" key="3">
    <source>
        <dbReference type="Proteomes" id="UP000327493"/>
    </source>
</evidence>
<dbReference type="Gene3D" id="2.60.40.10">
    <property type="entry name" value="Immunoglobulins"/>
    <property type="match status" value="2"/>
</dbReference>
<evidence type="ECO:0000313" key="2">
    <source>
        <dbReference type="EMBL" id="KAA8578943.1"/>
    </source>
</evidence>
<proteinExistence type="predicted"/>
<dbReference type="SMART" id="SM00409">
    <property type="entry name" value="IG"/>
    <property type="match status" value="2"/>
</dbReference>
<dbReference type="InterPro" id="IPR003599">
    <property type="entry name" value="Ig_sub"/>
</dbReference>
<dbReference type="InterPro" id="IPR036179">
    <property type="entry name" value="Ig-like_dom_sf"/>
</dbReference>
<dbReference type="SUPFAM" id="SSF48726">
    <property type="entry name" value="Immunoglobulin"/>
    <property type="match status" value="2"/>
</dbReference>
<dbReference type="FunFam" id="2.60.40.10:FF:000714">
    <property type="entry name" value="Titin novex-3"/>
    <property type="match status" value="2"/>
</dbReference>
<name>A0A5J5CCS0_9PERO</name>
<feature type="non-terminal residue" evidence="2">
    <location>
        <position position="397"/>
    </location>
</feature>
<evidence type="ECO:0000259" key="1">
    <source>
        <dbReference type="PROSITE" id="PS50835"/>
    </source>
</evidence>
<dbReference type="SMART" id="SM00408">
    <property type="entry name" value="IGc2"/>
    <property type="match status" value="2"/>
</dbReference>
<reference evidence="2 3" key="1">
    <citation type="submission" date="2019-08" db="EMBL/GenBank/DDBJ databases">
        <title>A chromosome-level genome assembly, high-density linkage maps, and genome scans reveal the genomic architecture of hybrid incompatibilities underlying speciation via character displacement in darters (Percidae: Etheostominae).</title>
        <authorList>
            <person name="Moran R.L."/>
            <person name="Catchen J.M."/>
            <person name="Fuller R.C."/>
        </authorList>
    </citation>
    <scope>NUCLEOTIDE SEQUENCE [LARGE SCALE GENOMIC DNA]</scope>
    <source>
        <strain evidence="2">EspeVRDwgs_2016</strain>
        <tissue evidence="2">Muscle</tissue>
    </source>
</reference>
<keyword evidence="3" id="KW-1185">Reference proteome</keyword>
<dbReference type="AlphaFoldDB" id="A0A5J5CCS0"/>
<dbReference type="InterPro" id="IPR013098">
    <property type="entry name" value="Ig_I-set"/>
</dbReference>
<dbReference type="Pfam" id="PF07679">
    <property type="entry name" value="I-set"/>
    <property type="match status" value="2"/>
</dbReference>
<protein>
    <recommendedName>
        <fullName evidence="1">Ig-like domain-containing protein</fullName>
    </recommendedName>
</protein>
<dbReference type="InterPro" id="IPR003598">
    <property type="entry name" value="Ig_sub2"/>
</dbReference>
<dbReference type="PANTHER" id="PTHR47633">
    <property type="entry name" value="IMMUNOGLOBULIN"/>
    <property type="match status" value="1"/>
</dbReference>
<organism evidence="2 3">
    <name type="scientific">Etheostoma spectabile</name>
    <name type="common">orangethroat darter</name>
    <dbReference type="NCBI Taxonomy" id="54343"/>
    <lineage>
        <taxon>Eukaryota</taxon>
        <taxon>Metazoa</taxon>
        <taxon>Chordata</taxon>
        <taxon>Craniata</taxon>
        <taxon>Vertebrata</taxon>
        <taxon>Euteleostomi</taxon>
        <taxon>Actinopterygii</taxon>
        <taxon>Neopterygii</taxon>
        <taxon>Teleostei</taxon>
        <taxon>Neoteleostei</taxon>
        <taxon>Acanthomorphata</taxon>
        <taxon>Eupercaria</taxon>
        <taxon>Perciformes</taxon>
        <taxon>Percoidei</taxon>
        <taxon>Percidae</taxon>
        <taxon>Etheostomatinae</taxon>
        <taxon>Etheostoma</taxon>
    </lineage>
</organism>
<feature type="domain" description="Ig-like" evidence="1">
    <location>
        <begin position="179"/>
        <end position="269"/>
    </location>
</feature>
<dbReference type="PANTHER" id="PTHR47633:SF4">
    <property type="entry name" value="MYOPALLADIN ISOFORM X1"/>
    <property type="match status" value="1"/>
</dbReference>
<dbReference type="PROSITE" id="PS50835">
    <property type="entry name" value="IG_LIKE"/>
    <property type="match status" value="2"/>
</dbReference>
<dbReference type="Proteomes" id="UP000327493">
    <property type="component" value="Unassembled WGS sequence"/>
</dbReference>
<sequence>MDFLSNTERRYEDWGAQVMEAAAVPSAGGAVIPATLVSGLKNTNVTEGESVTLQCQISGHPTPVIMWFREDYKIESSIDFQIIYKNGFAQLVIREAFAEDSGRFTCTATNEAGTVSTSCYLLVQVSEDIESREDVAVVTEHVETAEKLVTEEAKEETVSQVSAAGAEAAAEAAAPPAAPFFITKPSVQKLVEGGSVVFECKVGGSPKPHIIWKKGGVPLTTGYRYKVAYKKETGECKLEISMTFADDAGEYSVYVKNQLGEVSASANLLEEEEYEVYMKKQQETFKTEVTAMVQEPRVGDLPPMEQTTTTTTTTTTIISGQEFHLSAMELRTIQDLEVSIMRITYREIVSEDGELMVTATPTEATQPSFQTPVKNYRIRDGMSVTFHCKTTGMPLPK</sequence>
<gene>
    <name evidence="2" type="ORF">FQN60_006035</name>
</gene>
<dbReference type="EMBL" id="VOFY01000060">
    <property type="protein sequence ID" value="KAA8578943.1"/>
    <property type="molecule type" value="Genomic_DNA"/>
</dbReference>
<comment type="caution">
    <text evidence="2">The sequence shown here is derived from an EMBL/GenBank/DDBJ whole genome shotgun (WGS) entry which is preliminary data.</text>
</comment>